<dbReference type="Proteomes" id="UP000177165">
    <property type="component" value="Unassembled WGS sequence"/>
</dbReference>
<dbReference type="PANTHER" id="PTHR38459:SF1">
    <property type="entry name" value="PROPHAGE BACTOPRENOL-LINKED GLUCOSE TRANSLOCASE HOMOLOG"/>
    <property type="match status" value="1"/>
</dbReference>
<dbReference type="GO" id="GO:0005886">
    <property type="term" value="C:plasma membrane"/>
    <property type="evidence" value="ECO:0007669"/>
    <property type="project" value="TreeGrafter"/>
</dbReference>
<evidence type="ECO:0000259" key="7">
    <source>
        <dbReference type="Pfam" id="PF04138"/>
    </source>
</evidence>
<sequence>MTFKQRFHIMRDRSPSFVQFFIFCIIGTLNTLTDFTFYYLLTRALHIYFIAANIISFALVSIMSFFLNKRWTFRDQGPKVHIQYMKFLTVVTFGLLLNTGLLYIFVRWLHIPDLIAKALAVGIVLFWNFGMNKLWTFSKFSHQRHSSVC</sequence>
<keyword evidence="5 6" id="KW-0472">Membrane</keyword>
<dbReference type="GO" id="GO:0000271">
    <property type="term" value="P:polysaccharide biosynthetic process"/>
    <property type="evidence" value="ECO:0007669"/>
    <property type="project" value="InterPro"/>
</dbReference>
<dbReference type="InterPro" id="IPR051401">
    <property type="entry name" value="GtrA_CellWall_Glycosyl"/>
</dbReference>
<evidence type="ECO:0000256" key="4">
    <source>
        <dbReference type="ARBA" id="ARBA00022989"/>
    </source>
</evidence>
<evidence type="ECO:0000313" key="9">
    <source>
        <dbReference type="Proteomes" id="UP000177165"/>
    </source>
</evidence>
<keyword evidence="4 6" id="KW-1133">Transmembrane helix</keyword>
<evidence type="ECO:0000256" key="1">
    <source>
        <dbReference type="ARBA" id="ARBA00004141"/>
    </source>
</evidence>
<comment type="caution">
    <text evidence="8">The sequence shown here is derived from an EMBL/GenBank/DDBJ whole genome shotgun (WGS) entry which is preliminary data.</text>
</comment>
<feature type="domain" description="GtrA/DPMS transmembrane" evidence="7">
    <location>
        <begin position="23"/>
        <end position="137"/>
    </location>
</feature>
<name>A0A1G2AQQ3_9BACT</name>
<accession>A0A1G2AQQ3</accession>
<comment type="subcellular location">
    <subcellularLocation>
        <location evidence="1">Membrane</location>
        <topology evidence="1">Multi-pass membrane protein</topology>
    </subcellularLocation>
</comment>
<protein>
    <recommendedName>
        <fullName evidence="7">GtrA/DPMS transmembrane domain-containing protein</fullName>
    </recommendedName>
</protein>
<dbReference type="AlphaFoldDB" id="A0A1G2AQQ3"/>
<evidence type="ECO:0000313" key="8">
    <source>
        <dbReference type="EMBL" id="OGY79232.1"/>
    </source>
</evidence>
<evidence type="ECO:0000256" key="6">
    <source>
        <dbReference type="SAM" id="Phobius"/>
    </source>
</evidence>
<dbReference type="PANTHER" id="PTHR38459">
    <property type="entry name" value="PROPHAGE BACTOPRENOL-LINKED GLUCOSE TRANSLOCASE HOMOLOG"/>
    <property type="match status" value="1"/>
</dbReference>
<evidence type="ECO:0000256" key="3">
    <source>
        <dbReference type="ARBA" id="ARBA00022692"/>
    </source>
</evidence>
<gene>
    <name evidence="8" type="ORF">A3B74_00040</name>
</gene>
<proteinExistence type="inferred from homology"/>
<evidence type="ECO:0000256" key="2">
    <source>
        <dbReference type="ARBA" id="ARBA00009399"/>
    </source>
</evidence>
<dbReference type="EMBL" id="MHKB01000009">
    <property type="protein sequence ID" value="OGY79232.1"/>
    <property type="molecule type" value="Genomic_DNA"/>
</dbReference>
<dbReference type="Pfam" id="PF04138">
    <property type="entry name" value="GtrA_DPMS_TM"/>
    <property type="match status" value="1"/>
</dbReference>
<evidence type="ECO:0000256" key="5">
    <source>
        <dbReference type="ARBA" id="ARBA00023136"/>
    </source>
</evidence>
<keyword evidence="3 6" id="KW-0812">Transmembrane</keyword>
<feature type="transmembrane region" description="Helical" evidence="6">
    <location>
        <begin position="87"/>
        <end position="108"/>
    </location>
</feature>
<comment type="similarity">
    <text evidence="2">Belongs to the GtrA family.</text>
</comment>
<dbReference type="InterPro" id="IPR007267">
    <property type="entry name" value="GtrA_DPMS_TM"/>
</dbReference>
<feature type="transmembrane region" description="Helical" evidence="6">
    <location>
        <begin position="20"/>
        <end position="41"/>
    </location>
</feature>
<reference evidence="8 9" key="1">
    <citation type="journal article" date="2016" name="Nat. Commun.">
        <title>Thousands of microbial genomes shed light on interconnected biogeochemical processes in an aquifer system.</title>
        <authorList>
            <person name="Anantharaman K."/>
            <person name="Brown C.T."/>
            <person name="Hug L.A."/>
            <person name="Sharon I."/>
            <person name="Castelle C.J."/>
            <person name="Probst A.J."/>
            <person name="Thomas B.C."/>
            <person name="Singh A."/>
            <person name="Wilkins M.J."/>
            <person name="Karaoz U."/>
            <person name="Brodie E.L."/>
            <person name="Williams K.H."/>
            <person name="Hubbard S.S."/>
            <person name="Banfield J.F."/>
        </authorList>
    </citation>
    <scope>NUCLEOTIDE SEQUENCE [LARGE SCALE GENOMIC DNA]</scope>
</reference>
<dbReference type="STRING" id="1798540.A3B74_00040"/>
<feature type="transmembrane region" description="Helical" evidence="6">
    <location>
        <begin position="47"/>
        <end position="67"/>
    </location>
</feature>
<organism evidence="8 9">
    <name type="scientific">Candidatus Kerfeldbacteria bacterium RIFCSPHIGHO2_02_FULL_42_14</name>
    <dbReference type="NCBI Taxonomy" id="1798540"/>
    <lineage>
        <taxon>Bacteria</taxon>
        <taxon>Candidatus Kerfeldiibacteriota</taxon>
    </lineage>
</organism>
<feature type="transmembrane region" description="Helical" evidence="6">
    <location>
        <begin position="114"/>
        <end position="135"/>
    </location>
</feature>